<evidence type="ECO:0000313" key="1">
    <source>
        <dbReference type="EMBL" id="WRL44971.1"/>
    </source>
</evidence>
<dbReference type="InterPro" id="IPR010985">
    <property type="entry name" value="Ribbon_hlx_hlx"/>
</dbReference>
<dbReference type="EMBL" id="CP141259">
    <property type="protein sequence ID" value="WRL44971.1"/>
    <property type="molecule type" value="Genomic_DNA"/>
</dbReference>
<dbReference type="RefSeq" id="WP_407278235.1">
    <property type="nucleotide sequence ID" value="NZ_CP141259.1"/>
</dbReference>
<keyword evidence="2" id="KW-1185">Reference proteome</keyword>
<accession>A0ABZ1AGH1</accession>
<gene>
    <name evidence="1" type="ORF">U5817_17365</name>
</gene>
<evidence type="ECO:0008006" key="3">
    <source>
        <dbReference type="Google" id="ProtNLM"/>
    </source>
</evidence>
<organism evidence="1 2">
    <name type="scientific">Aromatoleum evansii</name>
    <name type="common">Azoarcus evansii</name>
    <dbReference type="NCBI Taxonomy" id="59406"/>
    <lineage>
        <taxon>Bacteria</taxon>
        <taxon>Pseudomonadati</taxon>
        <taxon>Pseudomonadota</taxon>
        <taxon>Betaproteobacteria</taxon>
        <taxon>Rhodocyclales</taxon>
        <taxon>Rhodocyclaceae</taxon>
        <taxon>Aromatoleum</taxon>
    </lineage>
</organism>
<dbReference type="SUPFAM" id="SSF47598">
    <property type="entry name" value="Ribbon-helix-helix"/>
    <property type="match status" value="1"/>
</dbReference>
<dbReference type="InterPro" id="IPR013321">
    <property type="entry name" value="Arc_rbn_hlx_hlx"/>
</dbReference>
<dbReference type="Proteomes" id="UP001626593">
    <property type="component" value="Chromosome"/>
</dbReference>
<reference evidence="1 2" key="1">
    <citation type="submission" date="2023-12" db="EMBL/GenBank/DDBJ databases">
        <title>A. evansii MAY27, complete genome.</title>
        <authorList>
            <person name="Wang Y."/>
        </authorList>
    </citation>
    <scope>NUCLEOTIDE SEQUENCE [LARGE SCALE GENOMIC DNA]</scope>
    <source>
        <strain evidence="1 2">MAY27</strain>
    </source>
</reference>
<sequence length="63" mass="6681">MAVHVPVSNDRHRAGSVQMKVWLSADLKNNFASVCATQGVSASTVLRGLVAAYVARSSSRQHG</sequence>
<name>A0ABZ1AGH1_AROEV</name>
<proteinExistence type="predicted"/>
<evidence type="ECO:0000313" key="2">
    <source>
        <dbReference type="Proteomes" id="UP001626593"/>
    </source>
</evidence>
<protein>
    <recommendedName>
        <fullName evidence="3">CopG family transcriptional regulator</fullName>
    </recommendedName>
</protein>
<dbReference type="Gene3D" id="1.10.1220.10">
    <property type="entry name" value="Met repressor-like"/>
    <property type="match status" value="1"/>
</dbReference>